<protein>
    <submittedName>
        <fullName evidence="1">Uncharacterized protein</fullName>
    </submittedName>
</protein>
<dbReference type="EMBL" id="JAPWTJ010002681">
    <property type="protein sequence ID" value="KAJ8964983.1"/>
    <property type="molecule type" value="Genomic_DNA"/>
</dbReference>
<keyword evidence="2" id="KW-1185">Reference proteome</keyword>
<comment type="caution">
    <text evidence="1">The sequence shown here is derived from an EMBL/GenBank/DDBJ whole genome shotgun (WGS) entry which is preliminary data.</text>
</comment>
<reference evidence="1" key="1">
    <citation type="journal article" date="2023" name="Insect Mol. Biol.">
        <title>Genome sequencing provides insights into the evolution of gene families encoding plant cell wall-degrading enzymes in longhorned beetles.</title>
        <authorList>
            <person name="Shin N.R."/>
            <person name="Okamura Y."/>
            <person name="Kirsch R."/>
            <person name="Pauchet Y."/>
        </authorList>
    </citation>
    <scope>NUCLEOTIDE SEQUENCE</scope>
    <source>
        <strain evidence="1">MMC_N1</strain>
    </source>
</reference>
<dbReference type="Proteomes" id="UP001162164">
    <property type="component" value="Unassembled WGS sequence"/>
</dbReference>
<sequence>MEVLGFSLTLRSLGSVFSLKWCSSGFGLLKASQCSQFVNFKSFSGEIQAACEANKARKPYPKNELLAYFAEKFQKVKSST</sequence>
<gene>
    <name evidence="1" type="ORF">NQ317_018980</name>
</gene>
<proteinExistence type="predicted"/>
<evidence type="ECO:0000313" key="2">
    <source>
        <dbReference type="Proteomes" id="UP001162164"/>
    </source>
</evidence>
<organism evidence="1 2">
    <name type="scientific">Molorchus minor</name>
    <dbReference type="NCBI Taxonomy" id="1323400"/>
    <lineage>
        <taxon>Eukaryota</taxon>
        <taxon>Metazoa</taxon>
        <taxon>Ecdysozoa</taxon>
        <taxon>Arthropoda</taxon>
        <taxon>Hexapoda</taxon>
        <taxon>Insecta</taxon>
        <taxon>Pterygota</taxon>
        <taxon>Neoptera</taxon>
        <taxon>Endopterygota</taxon>
        <taxon>Coleoptera</taxon>
        <taxon>Polyphaga</taxon>
        <taxon>Cucujiformia</taxon>
        <taxon>Chrysomeloidea</taxon>
        <taxon>Cerambycidae</taxon>
        <taxon>Lamiinae</taxon>
        <taxon>Monochamini</taxon>
        <taxon>Molorchus</taxon>
    </lineage>
</organism>
<name>A0ABQ9ITZ3_9CUCU</name>
<accession>A0ABQ9ITZ3</accession>
<evidence type="ECO:0000313" key="1">
    <source>
        <dbReference type="EMBL" id="KAJ8964983.1"/>
    </source>
</evidence>